<dbReference type="SUPFAM" id="SSF53474">
    <property type="entry name" value="alpha/beta-Hydrolases"/>
    <property type="match status" value="1"/>
</dbReference>
<keyword evidence="2" id="KW-1185">Reference proteome</keyword>
<protein>
    <submittedName>
        <fullName evidence="1">Esterase YqiA</fullName>
    </submittedName>
</protein>
<dbReference type="InterPro" id="IPR008886">
    <property type="entry name" value="UPF0227/Esterase_YqiA"/>
</dbReference>
<proteinExistence type="predicted"/>
<sequence>MSSSLPLILYIHGFNSSPQSRKCQELGEYLKTQKIPCDYVVPELDQWPGENAQMLYALASEALASRPVYIIGSSLGGYYATWLMERLLEDNPHYPVKLVPINPAVKPYELFEDYLGPQKNYYNGTEYELTHEHIEQLKHLEVPALHRPDNILLLAQTGDETLDYRKAVVRYQDCPQRIDEGGDHGFQGFEETIPVILSFFSPLLIPKI</sequence>
<evidence type="ECO:0000313" key="2">
    <source>
        <dbReference type="Proteomes" id="UP000196573"/>
    </source>
</evidence>
<dbReference type="InterPro" id="IPR029058">
    <property type="entry name" value="AB_hydrolase_fold"/>
</dbReference>
<dbReference type="PANTHER" id="PTHR35602:SF3">
    <property type="entry name" value="ESTERASE YQIA"/>
    <property type="match status" value="1"/>
</dbReference>
<gene>
    <name evidence="1" type="ORF">EHSB41UT_01023</name>
</gene>
<dbReference type="Pfam" id="PF05728">
    <property type="entry name" value="UPF0227"/>
    <property type="match status" value="1"/>
</dbReference>
<dbReference type="Gene3D" id="3.40.50.1820">
    <property type="entry name" value="alpha/beta hydrolase"/>
    <property type="match status" value="1"/>
</dbReference>
<reference evidence="1 2" key="1">
    <citation type="submission" date="2017-03" db="EMBL/GenBank/DDBJ databases">
        <authorList>
            <person name="Afonso C.L."/>
            <person name="Miller P.J."/>
            <person name="Scott M.A."/>
            <person name="Spackman E."/>
            <person name="Goraichik I."/>
            <person name="Dimitrov K.M."/>
            <person name="Suarez D.L."/>
            <person name="Swayne D.E."/>
        </authorList>
    </citation>
    <scope>NUCLEOTIDE SEQUENCE [LARGE SCALE GENOMIC DNA]</scope>
    <source>
        <strain evidence="1">SB41UT1</strain>
    </source>
</reference>
<dbReference type="AlphaFoldDB" id="A0A1X7AG74"/>
<dbReference type="RefSeq" id="WP_207626562.1">
    <property type="nucleotide sequence ID" value="NZ_CBCSCN010000001.1"/>
</dbReference>
<dbReference type="PANTHER" id="PTHR35602">
    <property type="entry name" value="ESTERASE YQIA-RELATED"/>
    <property type="match status" value="1"/>
</dbReference>
<name>A0A1X7AG74_9GAMM</name>
<dbReference type="Proteomes" id="UP000196573">
    <property type="component" value="Unassembled WGS sequence"/>
</dbReference>
<dbReference type="EMBL" id="FWPT01000002">
    <property type="protein sequence ID" value="SMA39375.1"/>
    <property type="molecule type" value="Genomic_DNA"/>
</dbReference>
<organism evidence="1 2">
    <name type="scientific">Parendozoicomonas haliclonae</name>
    <dbReference type="NCBI Taxonomy" id="1960125"/>
    <lineage>
        <taxon>Bacteria</taxon>
        <taxon>Pseudomonadati</taxon>
        <taxon>Pseudomonadota</taxon>
        <taxon>Gammaproteobacteria</taxon>
        <taxon>Oceanospirillales</taxon>
        <taxon>Endozoicomonadaceae</taxon>
        <taxon>Parendozoicomonas</taxon>
    </lineage>
</organism>
<evidence type="ECO:0000313" key="1">
    <source>
        <dbReference type="EMBL" id="SMA39375.1"/>
    </source>
</evidence>
<accession>A0A1X7AG74</accession>